<reference evidence="2" key="1">
    <citation type="submission" date="2020-02" db="EMBL/GenBank/DDBJ databases">
        <authorList>
            <person name="Meier V. D."/>
        </authorList>
    </citation>
    <scope>NUCLEOTIDE SEQUENCE</scope>
    <source>
        <strain evidence="2">AVDCRST_MAG60</strain>
    </source>
</reference>
<sequence length="58" mass="6583">EPGDGHRHGPAALARPARRGEREPPQRPACRRARGQRRDRVDGRHRDGGRRCDQRPLG</sequence>
<evidence type="ECO:0000313" key="2">
    <source>
        <dbReference type="EMBL" id="CAA9395032.1"/>
    </source>
</evidence>
<dbReference type="AlphaFoldDB" id="A0A6J4NVK6"/>
<proteinExistence type="predicted"/>
<gene>
    <name evidence="2" type="ORF">AVDCRST_MAG60-1778</name>
</gene>
<feature type="region of interest" description="Disordered" evidence="1">
    <location>
        <begin position="1"/>
        <end position="58"/>
    </location>
</feature>
<evidence type="ECO:0000256" key="1">
    <source>
        <dbReference type="SAM" id="MobiDB-lite"/>
    </source>
</evidence>
<feature type="compositionally biased region" description="Basic and acidic residues" evidence="1">
    <location>
        <begin position="36"/>
        <end position="58"/>
    </location>
</feature>
<protein>
    <submittedName>
        <fullName evidence="2">Nodulin-related protein CC_0717</fullName>
    </submittedName>
</protein>
<feature type="non-terminal residue" evidence="2">
    <location>
        <position position="1"/>
    </location>
</feature>
<dbReference type="EMBL" id="CADCUN010000192">
    <property type="protein sequence ID" value="CAA9395032.1"/>
    <property type="molecule type" value="Genomic_DNA"/>
</dbReference>
<name>A0A6J4NVK6_9ACTN</name>
<accession>A0A6J4NVK6</accession>
<organism evidence="2">
    <name type="scientific">uncultured Nocardioides sp</name>
    <dbReference type="NCBI Taxonomy" id="198441"/>
    <lineage>
        <taxon>Bacteria</taxon>
        <taxon>Bacillati</taxon>
        <taxon>Actinomycetota</taxon>
        <taxon>Actinomycetes</taxon>
        <taxon>Propionibacteriales</taxon>
        <taxon>Nocardioidaceae</taxon>
        <taxon>Nocardioides</taxon>
        <taxon>environmental samples</taxon>
    </lineage>
</organism>
<feature type="non-terminal residue" evidence="2">
    <location>
        <position position="58"/>
    </location>
</feature>